<dbReference type="EMBL" id="VYKJ01000009">
    <property type="protein sequence ID" value="KAA8998157.1"/>
    <property type="molecule type" value="Genomic_DNA"/>
</dbReference>
<dbReference type="NCBIfam" id="TIGR03373">
    <property type="entry name" value="VI_minor_4"/>
    <property type="match status" value="1"/>
</dbReference>
<evidence type="ECO:0000313" key="1">
    <source>
        <dbReference type="EMBL" id="KAA8998157.1"/>
    </source>
</evidence>
<dbReference type="Pfam" id="PF09867">
    <property type="entry name" value="TagF_N"/>
    <property type="match status" value="1"/>
</dbReference>
<sequence>MSLFDTLGWYGKLPSTGDFLQRRLPDALVHHWAHWFHMGLVNWQKAESQDDPQRQFRKAPVWNFVIPATLGNQFVQMGCLLPASDRVGRQYPICALRLFSPESWNNQQLAVAGEWYQSVGKTLFNGVRNGYSAEQLDRALLALPPLPPPGDGIHTDILDVIGYKDVCTLNWQQAADCFSPLQYASFWWTNQTDGYPLYTHVHSGNFTAQLFATLFNPTDVGQSGRGGLYPRMFD</sequence>
<dbReference type="PIRSF" id="PIRSF029287">
    <property type="entry name" value="UCP029287"/>
    <property type="match status" value="1"/>
</dbReference>
<dbReference type="RefSeq" id="WP_150436216.1">
    <property type="nucleotide sequence ID" value="NZ_VYKJ01000009.1"/>
</dbReference>
<comment type="caution">
    <text evidence="1">The sequence shown here is derived from an EMBL/GenBank/DDBJ whole genome shotgun (WGS) entry which is preliminary data.</text>
</comment>
<dbReference type="AlphaFoldDB" id="A0A5J5FW97"/>
<proteinExistence type="predicted"/>
<gene>
    <name evidence="1" type="primary">tagF</name>
    <name evidence="1" type="ORF">FJU30_17235</name>
</gene>
<dbReference type="OrthoDB" id="9801841at2"/>
<name>A0A5J5FW97_9GAMM</name>
<dbReference type="InterPro" id="IPR038225">
    <property type="entry name" value="TagF_sf"/>
</dbReference>
<evidence type="ECO:0000313" key="2">
    <source>
        <dbReference type="Proteomes" id="UP000335415"/>
    </source>
</evidence>
<dbReference type="Proteomes" id="UP000335415">
    <property type="component" value="Unassembled WGS sequence"/>
</dbReference>
<keyword evidence="2" id="KW-1185">Reference proteome</keyword>
<dbReference type="InterPro" id="IPR017748">
    <property type="entry name" value="TagF"/>
</dbReference>
<organism evidence="1 2">
    <name type="scientific">Affinibrenneria salicis</name>
    <dbReference type="NCBI Taxonomy" id="2590031"/>
    <lineage>
        <taxon>Bacteria</taxon>
        <taxon>Pseudomonadati</taxon>
        <taxon>Pseudomonadota</taxon>
        <taxon>Gammaproteobacteria</taxon>
        <taxon>Enterobacterales</taxon>
        <taxon>Pectobacteriaceae</taxon>
        <taxon>Affinibrenneria</taxon>
    </lineage>
</organism>
<protein>
    <submittedName>
        <fullName evidence="1">Type VI secretion system-associated protein TagF</fullName>
    </submittedName>
</protein>
<accession>A0A5J5FW97</accession>
<dbReference type="Gene3D" id="3.40.1730.10">
    <property type="entry name" value="pa0076 domain"/>
    <property type="match status" value="1"/>
</dbReference>
<reference evidence="1 2" key="1">
    <citation type="submission" date="2019-09" db="EMBL/GenBank/DDBJ databases">
        <authorList>
            <person name="Li Y."/>
        </authorList>
    </citation>
    <scope>NUCLEOTIDE SEQUENCE [LARGE SCALE GENOMIC DNA]</scope>
    <source>
        <strain evidence="1 2">L3-3HA</strain>
    </source>
</reference>